<evidence type="ECO:0000256" key="1">
    <source>
        <dbReference type="SAM" id="Phobius"/>
    </source>
</evidence>
<evidence type="ECO:0000313" key="3">
    <source>
        <dbReference type="Proteomes" id="UP001614394"/>
    </source>
</evidence>
<accession>A0ABW8CC39</accession>
<gene>
    <name evidence="2" type="ORF">ACIGXA_26140</name>
</gene>
<keyword evidence="1" id="KW-0472">Membrane</keyword>
<comment type="caution">
    <text evidence="2">The sequence shown here is derived from an EMBL/GenBank/DDBJ whole genome shotgun (WGS) entry which is preliminary data.</text>
</comment>
<reference evidence="2 3" key="1">
    <citation type="submission" date="2024-10" db="EMBL/GenBank/DDBJ databases">
        <title>The Natural Products Discovery Center: Release of the First 8490 Sequenced Strains for Exploring Actinobacteria Biosynthetic Diversity.</title>
        <authorList>
            <person name="Kalkreuter E."/>
            <person name="Kautsar S.A."/>
            <person name="Yang D."/>
            <person name="Bader C.D."/>
            <person name="Teijaro C.N."/>
            <person name="Fluegel L."/>
            <person name="Davis C.M."/>
            <person name="Simpson J.R."/>
            <person name="Lauterbach L."/>
            <person name="Steele A.D."/>
            <person name="Gui C."/>
            <person name="Meng S."/>
            <person name="Li G."/>
            <person name="Viehrig K."/>
            <person name="Ye F."/>
            <person name="Su P."/>
            <person name="Kiefer A.F."/>
            <person name="Nichols A."/>
            <person name="Cepeda A.J."/>
            <person name="Yan W."/>
            <person name="Fan B."/>
            <person name="Jiang Y."/>
            <person name="Adhikari A."/>
            <person name="Zheng C.-J."/>
            <person name="Schuster L."/>
            <person name="Cowan T.M."/>
            <person name="Smanski M.J."/>
            <person name="Chevrette M.G."/>
            <person name="De Carvalho L.P.S."/>
            <person name="Shen B."/>
        </authorList>
    </citation>
    <scope>NUCLEOTIDE SEQUENCE [LARGE SCALE GENOMIC DNA]</scope>
    <source>
        <strain evidence="2 3">NPDC053399</strain>
    </source>
</reference>
<protein>
    <submittedName>
        <fullName evidence="2">Uncharacterized protein</fullName>
    </submittedName>
</protein>
<dbReference type="EMBL" id="JBITYG010000008">
    <property type="protein sequence ID" value="MFI9104002.1"/>
    <property type="molecule type" value="Genomic_DNA"/>
</dbReference>
<evidence type="ECO:0000313" key="2">
    <source>
        <dbReference type="EMBL" id="MFI9104002.1"/>
    </source>
</evidence>
<dbReference type="RefSeq" id="WP_399653781.1">
    <property type="nucleotide sequence ID" value="NZ_JBITYG010000008.1"/>
</dbReference>
<feature type="transmembrane region" description="Helical" evidence="1">
    <location>
        <begin position="21"/>
        <end position="42"/>
    </location>
</feature>
<keyword evidence="1" id="KW-1133">Transmembrane helix</keyword>
<organism evidence="2 3">
    <name type="scientific">Streptomyces fildesensis</name>
    <dbReference type="NCBI Taxonomy" id="375757"/>
    <lineage>
        <taxon>Bacteria</taxon>
        <taxon>Bacillati</taxon>
        <taxon>Actinomycetota</taxon>
        <taxon>Actinomycetes</taxon>
        <taxon>Kitasatosporales</taxon>
        <taxon>Streptomycetaceae</taxon>
        <taxon>Streptomyces</taxon>
    </lineage>
</organism>
<dbReference type="Proteomes" id="UP001614394">
    <property type="component" value="Unassembled WGS sequence"/>
</dbReference>
<sequence length="165" mass="17636">MTTWQPPGAMNPAKRRKRLTVFAAACAVPVLLAISGAAYLLLQYNNIAFLDGPGRSEVTNTAQDLLTRTTASIVPLPALGKSKATFSSCGRRDGLGQVQYTGGIVVPFSGVAATDHQKIEDQITTRGDDLTRNLEGHWIVSVGWDSPTSTTGRFHAYLSCTDIAN</sequence>
<keyword evidence="1" id="KW-0812">Transmembrane</keyword>
<proteinExistence type="predicted"/>
<name>A0ABW8CC39_9ACTN</name>
<keyword evidence="3" id="KW-1185">Reference proteome</keyword>